<accession>A0A8S0X2C1</accession>
<name>A0A8S0X2C1_CYCAE</name>
<feature type="domain" description="Fungal-type protein kinase" evidence="2">
    <location>
        <begin position="385"/>
        <end position="514"/>
    </location>
</feature>
<evidence type="ECO:0000259" key="2">
    <source>
        <dbReference type="Pfam" id="PF17667"/>
    </source>
</evidence>
<dbReference type="InterPro" id="IPR011009">
    <property type="entry name" value="Kinase-like_dom_sf"/>
</dbReference>
<evidence type="ECO:0000256" key="1">
    <source>
        <dbReference type="SAM" id="MobiDB-lite"/>
    </source>
</evidence>
<protein>
    <recommendedName>
        <fullName evidence="2">Fungal-type protein kinase domain-containing protein</fullName>
    </recommendedName>
</protein>
<feature type="domain" description="Fungal-type protein kinase" evidence="2">
    <location>
        <begin position="190"/>
        <end position="364"/>
    </location>
</feature>
<organism evidence="3 4">
    <name type="scientific">Cyclocybe aegerita</name>
    <name type="common">Black poplar mushroom</name>
    <name type="synonym">Agrocybe aegerita</name>
    <dbReference type="NCBI Taxonomy" id="1973307"/>
    <lineage>
        <taxon>Eukaryota</taxon>
        <taxon>Fungi</taxon>
        <taxon>Dikarya</taxon>
        <taxon>Basidiomycota</taxon>
        <taxon>Agaricomycotina</taxon>
        <taxon>Agaricomycetes</taxon>
        <taxon>Agaricomycetidae</taxon>
        <taxon>Agaricales</taxon>
        <taxon>Agaricineae</taxon>
        <taxon>Bolbitiaceae</taxon>
        <taxon>Cyclocybe</taxon>
    </lineage>
</organism>
<sequence length="719" mass="82479">MPAPPVTLCASAGNEEATLRVLKAVHKETDRSDLTFRTDRFYVSTTFGGRIPCIEEIREFLEETELYDYRRKTWLEIPADMDIEIKEPQVTEYIQRIVEDVVRFFEYSERRVMRARAEPATLRCQVGAVSETYRLSPELLITGTERTFRPGVVVPDDSEILTYDLAAVQSAASFIAVREDEEDVVINDEKLHLELFAFVRDIFYYQSNRTHVHALVMTQHNAFFYRLDRGGIVKCPKIDIHKNAMDFIRCLLLLCCPEPTILGADPNVFWVSDSRNITTLNARGELVDYKLNSPDPIWRLDESLIARATTIWDATCPESGERVIIKDSSRIEDPERDDLPLPEYETLKLAQGLDGVVQMIAYEDGKPLSELRGRFLQNFYRFECNWVRSRIIMKAYGRATQYIETRMQLLRGFRDAVAGHQKLWNKGVIHMDVSCLNILMGNKDAPVGQRGVLIDLDGSKTIGEDGLLPETHAFRGTKIFTSLRILDGPHRHADYLYRHTHLDELESFAYVLCCLYFTVFGHRKYAAYPDIVTEWDYAVDEVAAAAKRRFWENPKLFLDNYRNPFFGRIFRDLILDISKVLADGALALEETLIEHGGSHTHIKKEWLDETSKQDYEEYLAAIDKALVALETEEKRVRKQARKARKEAAKEIPKATKESDAPHAADNNVADSHSLAPININAPAPPTPERRKRGADDLARKEEDEDEVLKKKPRLETAEQ</sequence>
<dbReference type="OrthoDB" id="5584477at2759"/>
<gene>
    <name evidence="3" type="ORF">AAE3_LOCUS6871</name>
</gene>
<feature type="region of interest" description="Disordered" evidence="1">
    <location>
        <begin position="640"/>
        <end position="719"/>
    </location>
</feature>
<dbReference type="PANTHER" id="PTHR38248:SF2">
    <property type="entry name" value="FUNK1 11"/>
    <property type="match status" value="1"/>
</dbReference>
<feature type="compositionally biased region" description="Basic and acidic residues" evidence="1">
    <location>
        <begin position="645"/>
        <end position="662"/>
    </location>
</feature>
<reference evidence="3 4" key="1">
    <citation type="submission" date="2020-01" db="EMBL/GenBank/DDBJ databases">
        <authorList>
            <person name="Gupta K D."/>
        </authorList>
    </citation>
    <scope>NUCLEOTIDE SEQUENCE [LARGE SCALE GENOMIC DNA]</scope>
</reference>
<dbReference type="EMBL" id="CACVBS010000046">
    <property type="protein sequence ID" value="CAA7264922.1"/>
    <property type="molecule type" value="Genomic_DNA"/>
</dbReference>
<evidence type="ECO:0000313" key="3">
    <source>
        <dbReference type="EMBL" id="CAA7264922.1"/>
    </source>
</evidence>
<dbReference type="PANTHER" id="PTHR38248">
    <property type="entry name" value="FUNK1 6"/>
    <property type="match status" value="1"/>
</dbReference>
<dbReference type="Pfam" id="PF17667">
    <property type="entry name" value="Pkinase_fungal"/>
    <property type="match status" value="2"/>
</dbReference>
<dbReference type="InterPro" id="IPR040976">
    <property type="entry name" value="Pkinase_fungal"/>
</dbReference>
<comment type="caution">
    <text evidence="3">The sequence shown here is derived from an EMBL/GenBank/DDBJ whole genome shotgun (WGS) entry which is preliminary data.</text>
</comment>
<keyword evidence="4" id="KW-1185">Reference proteome</keyword>
<proteinExistence type="predicted"/>
<dbReference type="AlphaFoldDB" id="A0A8S0X2C1"/>
<dbReference type="SUPFAM" id="SSF56112">
    <property type="entry name" value="Protein kinase-like (PK-like)"/>
    <property type="match status" value="1"/>
</dbReference>
<dbReference type="Gene3D" id="1.10.510.10">
    <property type="entry name" value="Transferase(Phosphotransferase) domain 1"/>
    <property type="match status" value="1"/>
</dbReference>
<feature type="compositionally biased region" description="Basic and acidic residues" evidence="1">
    <location>
        <begin position="693"/>
        <end position="719"/>
    </location>
</feature>
<evidence type="ECO:0000313" key="4">
    <source>
        <dbReference type="Proteomes" id="UP000467700"/>
    </source>
</evidence>
<dbReference type="Proteomes" id="UP000467700">
    <property type="component" value="Unassembled WGS sequence"/>
</dbReference>